<evidence type="ECO:0000313" key="3">
    <source>
        <dbReference type="Proteomes" id="UP001341281"/>
    </source>
</evidence>
<proteinExistence type="predicted"/>
<evidence type="ECO:0000259" key="1">
    <source>
        <dbReference type="Pfam" id="PF03478"/>
    </source>
</evidence>
<dbReference type="Pfam" id="PF03478">
    <property type="entry name" value="Beta-prop_KIB1-4"/>
    <property type="match status" value="1"/>
</dbReference>
<accession>A0AAQ3T1G4</accession>
<dbReference type="EMBL" id="CP144747">
    <property type="protein sequence ID" value="WVZ64400.1"/>
    <property type="molecule type" value="Genomic_DNA"/>
</dbReference>
<dbReference type="Proteomes" id="UP001341281">
    <property type="component" value="Chromosome 03"/>
</dbReference>
<feature type="domain" description="KIB1-4 beta-propeller" evidence="1">
    <location>
        <begin position="45"/>
        <end position="342"/>
    </location>
</feature>
<keyword evidence="3" id="KW-1185">Reference proteome</keyword>
<organism evidence="2 3">
    <name type="scientific">Paspalum notatum var. saurae</name>
    <dbReference type="NCBI Taxonomy" id="547442"/>
    <lineage>
        <taxon>Eukaryota</taxon>
        <taxon>Viridiplantae</taxon>
        <taxon>Streptophyta</taxon>
        <taxon>Embryophyta</taxon>
        <taxon>Tracheophyta</taxon>
        <taxon>Spermatophyta</taxon>
        <taxon>Magnoliopsida</taxon>
        <taxon>Liliopsida</taxon>
        <taxon>Poales</taxon>
        <taxon>Poaceae</taxon>
        <taxon>PACMAD clade</taxon>
        <taxon>Panicoideae</taxon>
        <taxon>Andropogonodae</taxon>
        <taxon>Paspaleae</taxon>
        <taxon>Paspalinae</taxon>
        <taxon>Paspalum</taxon>
    </lineage>
</organism>
<dbReference type="InterPro" id="IPR005174">
    <property type="entry name" value="KIB1-4_b-propeller"/>
</dbReference>
<gene>
    <name evidence="2" type="ORF">U9M48_013915</name>
</gene>
<dbReference type="PANTHER" id="PTHR33110:SF138">
    <property type="entry name" value="DUF295 DOMAIN-CONTAINING PROTEIN"/>
    <property type="match status" value="1"/>
</dbReference>
<evidence type="ECO:0000313" key="2">
    <source>
        <dbReference type="EMBL" id="WVZ64400.1"/>
    </source>
</evidence>
<protein>
    <recommendedName>
        <fullName evidence="1">KIB1-4 beta-propeller domain-containing protein</fullName>
    </recommendedName>
</protein>
<reference evidence="2 3" key="1">
    <citation type="submission" date="2024-02" db="EMBL/GenBank/DDBJ databases">
        <title>High-quality chromosome-scale genome assembly of Pensacola bahiagrass (Paspalum notatum Flugge var. saurae).</title>
        <authorList>
            <person name="Vega J.M."/>
            <person name="Podio M."/>
            <person name="Orjuela J."/>
            <person name="Siena L.A."/>
            <person name="Pessino S.C."/>
            <person name="Combes M.C."/>
            <person name="Mariac C."/>
            <person name="Albertini E."/>
            <person name="Pupilli F."/>
            <person name="Ortiz J.P.A."/>
            <person name="Leblanc O."/>
        </authorList>
    </citation>
    <scope>NUCLEOTIDE SEQUENCE [LARGE SCALE GENOMIC DNA]</scope>
    <source>
        <strain evidence="2">R1</strain>
        <tissue evidence="2">Leaf</tissue>
    </source>
</reference>
<name>A0AAQ3T1G4_PASNO</name>
<sequence length="378" mass="42385">MGLVVKCLPSLADRVRLRAVCHQWRSNARSFPLLPWLTLPDGAFPSIPDGEIIRMPVPEDARCCGSIDNWLLLMKSDGACSLMNAFSKATVELPKLADVWRHDLSNAISGFSPILYKPVILSPLDSSPDSLVAVLILDDGHCSTVCICQPPTATDVSSTRAMHALEVFDDVAFFNGKLHGVASSDKLFVFDIDYDLSDKPKISSIRCIINFRDGFGLRDLPHPVSRARKHIKRQYLVECCGRLLRVRRFLQSDRPGEASRYWKHQRTVAFDVFEAGLSTNSRRWRKVNNLGGQVLFVGHHCSKSFPVVAYNGIQGDCIYFMCDYYPSPRCVAHPLHDAGVYNMQTGMITPLLPENAAVPQRRHGGHWRAAWIFPADYM</sequence>
<dbReference type="PANTHER" id="PTHR33110">
    <property type="entry name" value="F-BOX/KELCH-REPEAT PROTEIN-RELATED"/>
    <property type="match status" value="1"/>
</dbReference>
<dbReference type="AlphaFoldDB" id="A0AAQ3T1G4"/>